<proteinExistence type="predicted"/>
<dbReference type="KEGG" id="tvd:SG34_004330"/>
<keyword evidence="2" id="KW-1185">Reference proteome</keyword>
<reference evidence="1 2" key="2">
    <citation type="journal article" date="2022" name="Mar. Drugs">
        <title>Bioassay-Guided Fractionation Leads to the Detection of Cholic Acid Generated by the Rare Thalassomonas sp.</title>
        <authorList>
            <person name="Pheiffer F."/>
            <person name="Schneider Y.K."/>
            <person name="Hansen E.H."/>
            <person name="Andersen J.H."/>
            <person name="Isaksson J."/>
            <person name="Busche T."/>
            <person name="R C."/>
            <person name="Kalinowski J."/>
            <person name="Zyl L.V."/>
            <person name="Trindade M."/>
        </authorList>
    </citation>
    <scope>NUCLEOTIDE SEQUENCE [LARGE SCALE GENOMIC DNA]</scope>
    <source>
        <strain evidence="1 2">XOM25</strain>
    </source>
</reference>
<dbReference type="Proteomes" id="UP000032352">
    <property type="component" value="Chromosome"/>
</dbReference>
<dbReference type="EMBL" id="CP059733">
    <property type="protein sequence ID" value="WDE06166.1"/>
    <property type="molecule type" value="Genomic_DNA"/>
</dbReference>
<gene>
    <name evidence="1" type="ORF">SG34_004330</name>
</gene>
<accession>A0AAF0CA57</accession>
<evidence type="ECO:0000313" key="1">
    <source>
        <dbReference type="EMBL" id="WDE06166.1"/>
    </source>
</evidence>
<dbReference type="AlphaFoldDB" id="A0AAF0CA57"/>
<dbReference type="RefSeq" id="WP_274038512.1">
    <property type="nucleotide sequence ID" value="NZ_CP059733.1"/>
</dbReference>
<evidence type="ECO:0000313" key="2">
    <source>
        <dbReference type="Proteomes" id="UP000032352"/>
    </source>
</evidence>
<protein>
    <submittedName>
        <fullName evidence="1">Uncharacterized protein</fullName>
    </submittedName>
</protein>
<reference evidence="1 2" key="1">
    <citation type="journal article" date="2015" name="Genome Announc.">
        <title>Draft Genome Sequences of Marine Isolates of Thalassomonas viridans and Thalassomonas actiniarum.</title>
        <authorList>
            <person name="Olonade I."/>
            <person name="van Zyl L.J."/>
            <person name="Trindade M."/>
        </authorList>
    </citation>
    <scope>NUCLEOTIDE SEQUENCE [LARGE SCALE GENOMIC DNA]</scope>
    <source>
        <strain evidence="1 2">XOM25</strain>
    </source>
</reference>
<sequence length="54" mass="6029">MAKSNDMLEFHSVKVSLTENIPDPIPEPIHLSVSKRCLAISRAQLTIRGGQYHV</sequence>
<name>A0AAF0CA57_9GAMM</name>
<organism evidence="1 2">
    <name type="scientific">Thalassomonas viridans</name>
    <dbReference type="NCBI Taxonomy" id="137584"/>
    <lineage>
        <taxon>Bacteria</taxon>
        <taxon>Pseudomonadati</taxon>
        <taxon>Pseudomonadota</taxon>
        <taxon>Gammaproteobacteria</taxon>
        <taxon>Alteromonadales</taxon>
        <taxon>Colwelliaceae</taxon>
        <taxon>Thalassomonas</taxon>
    </lineage>
</organism>